<dbReference type="InterPro" id="IPR003593">
    <property type="entry name" value="AAA+_ATPase"/>
</dbReference>
<dbReference type="KEGG" id="suam:BOO69_11340"/>
<dbReference type="OrthoDB" id="9806149at2"/>
<gene>
    <name evidence="7" type="ORF">BOO69_11340</name>
</gene>
<name>A0A1J0WHY0_9RHOB</name>
<dbReference type="Pfam" id="PF00005">
    <property type="entry name" value="ABC_tran"/>
    <property type="match status" value="1"/>
</dbReference>
<evidence type="ECO:0000259" key="6">
    <source>
        <dbReference type="PROSITE" id="PS50893"/>
    </source>
</evidence>
<dbReference type="STRING" id="1917485.BOO69_11340"/>
<evidence type="ECO:0000313" key="7">
    <source>
        <dbReference type="EMBL" id="APE43935.1"/>
    </source>
</evidence>
<evidence type="ECO:0000313" key="8">
    <source>
        <dbReference type="Proteomes" id="UP000181897"/>
    </source>
</evidence>
<dbReference type="RefSeq" id="WP_071972273.1">
    <property type="nucleotide sequence ID" value="NZ_CP018076.1"/>
</dbReference>
<keyword evidence="4 7" id="KW-0067">ATP-binding</keyword>
<feature type="domain" description="ABC transporter" evidence="6">
    <location>
        <begin position="2"/>
        <end position="234"/>
    </location>
</feature>
<comment type="similarity">
    <text evidence="1">Belongs to the ABC transporter superfamily.</text>
</comment>
<dbReference type="GO" id="GO:0005524">
    <property type="term" value="F:ATP binding"/>
    <property type="evidence" value="ECO:0007669"/>
    <property type="project" value="UniProtKB-KW"/>
</dbReference>
<dbReference type="EMBL" id="CP018076">
    <property type="protein sequence ID" value="APE43935.1"/>
    <property type="molecule type" value="Genomic_DNA"/>
</dbReference>
<dbReference type="InterPro" id="IPR027417">
    <property type="entry name" value="P-loop_NTPase"/>
</dbReference>
<dbReference type="GO" id="GO:0016887">
    <property type="term" value="F:ATP hydrolysis activity"/>
    <property type="evidence" value="ECO:0007669"/>
    <property type="project" value="InterPro"/>
</dbReference>
<dbReference type="GO" id="GO:0015658">
    <property type="term" value="F:branched-chain amino acid transmembrane transporter activity"/>
    <property type="evidence" value="ECO:0007669"/>
    <property type="project" value="TreeGrafter"/>
</dbReference>
<proteinExistence type="inferred from homology"/>
<dbReference type="SUPFAM" id="SSF52540">
    <property type="entry name" value="P-loop containing nucleoside triphosphate hydrolases"/>
    <property type="match status" value="1"/>
</dbReference>
<dbReference type="InterPro" id="IPR017871">
    <property type="entry name" value="ABC_transporter-like_CS"/>
</dbReference>
<keyword evidence="5" id="KW-0029">Amino-acid transport</keyword>
<reference evidence="7 8" key="1">
    <citation type="submission" date="2016-11" db="EMBL/GenBank/DDBJ databases">
        <title>Complete genome sequence of Sulfitobacter sp. AM1-D1, a toxic bacteria associated with marine dinoflagellate Alexandrium minutum in East China Sea.</title>
        <authorList>
            <person name="Yang Q."/>
            <person name="Zhang X."/>
            <person name="Tian X."/>
        </authorList>
    </citation>
    <scope>NUCLEOTIDE SEQUENCE [LARGE SCALE GENOMIC DNA]</scope>
    <source>
        <strain evidence="7 8">AM1-D1</strain>
    </source>
</reference>
<dbReference type="GO" id="GO:0015807">
    <property type="term" value="P:L-amino acid transport"/>
    <property type="evidence" value="ECO:0007669"/>
    <property type="project" value="TreeGrafter"/>
</dbReference>
<organism evidence="7 8">
    <name type="scientific">Sulfitobacter alexandrii</name>
    <dbReference type="NCBI Taxonomy" id="1917485"/>
    <lineage>
        <taxon>Bacteria</taxon>
        <taxon>Pseudomonadati</taxon>
        <taxon>Pseudomonadota</taxon>
        <taxon>Alphaproteobacteria</taxon>
        <taxon>Rhodobacterales</taxon>
        <taxon>Roseobacteraceae</taxon>
        <taxon>Sulfitobacter</taxon>
    </lineage>
</organism>
<dbReference type="PROSITE" id="PS50893">
    <property type="entry name" value="ABC_TRANSPORTER_2"/>
    <property type="match status" value="1"/>
</dbReference>
<dbReference type="Gene3D" id="3.40.50.300">
    <property type="entry name" value="P-loop containing nucleotide triphosphate hydrolases"/>
    <property type="match status" value="1"/>
</dbReference>
<dbReference type="PANTHER" id="PTHR43820">
    <property type="entry name" value="HIGH-AFFINITY BRANCHED-CHAIN AMINO ACID TRANSPORT ATP-BINDING PROTEIN LIVF"/>
    <property type="match status" value="1"/>
</dbReference>
<dbReference type="PANTHER" id="PTHR43820:SF4">
    <property type="entry name" value="HIGH-AFFINITY BRANCHED-CHAIN AMINO ACID TRANSPORT ATP-BINDING PROTEIN LIVF"/>
    <property type="match status" value="1"/>
</dbReference>
<dbReference type="InterPro" id="IPR003439">
    <property type="entry name" value="ABC_transporter-like_ATP-bd"/>
</dbReference>
<protein>
    <submittedName>
        <fullName evidence="7">ABC transporter ATP-binding protein</fullName>
    </submittedName>
</protein>
<keyword evidence="2" id="KW-0813">Transport</keyword>
<evidence type="ECO:0000256" key="5">
    <source>
        <dbReference type="ARBA" id="ARBA00022970"/>
    </source>
</evidence>
<dbReference type="PROSITE" id="PS00211">
    <property type="entry name" value="ABC_TRANSPORTER_1"/>
    <property type="match status" value="1"/>
</dbReference>
<keyword evidence="3" id="KW-0547">Nucleotide-binding</keyword>
<dbReference type="SMART" id="SM00382">
    <property type="entry name" value="AAA"/>
    <property type="match status" value="1"/>
</dbReference>
<evidence type="ECO:0000256" key="1">
    <source>
        <dbReference type="ARBA" id="ARBA00005417"/>
    </source>
</evidence>
<sequence length="234" mass="25495">MLEVRNLNAFYGESHILHGIDLDLAAGESIALLGRNGAGKSTCLKSLLNADPRTEGSIRFAETPLGAQPAFARSRMGMALVPEDRRIFPMLTVAQNIEMGAFAARDGRKPYTLDEVVDLLPMVGPLLSRLGFQLSGGQQQMVAIARGLIARPRLLMLDEPAEGLAPVIVDELADTINAIRKAEGRSLIVTEQNIDFARETTDRLYLLDVGSVVFSGSWGDFDRNGDLVDRYLVL</sequence>
<dbReference type="CDD" id="cd03224">
    <property type="entry name" value="ABC_TM1139_LivF_branched"/>
    <property type="match status" value="1"/>
</dbReference>
<evidence type="ECO:0000256" key="3">
    <source>
        <dbReference type="ARBA" id="ARBA00022741"/>
    </source>
</evidence>
<accession>A0A1J0WHY0</accession>
<dbReference type="InterPro" id="IPR052156">
    <property type="entry name" value="BCAA_Transport_ATP-bd_LivF"/>
</dbReference>
<dbReference type="Proteomes" id="UP000181897">
    <property type="component" value="Chromosome"/>
</dbReference>
<evidence type="ECO:0000256" key="2">
    <source>
        <dbReference type="ARBA" id="ARBA00022448"/>
    </source>
</evidence>
<keyword evidence="8" id="KW-1185">Reference proteome</keyword>
<dbReference type="AlphaFoldDB" id="A0A1J0WHY0"/>
<evidence type="ECO:0000256" key="4">
    <source>
        <dbReference type="ARBA" id="ARBA00022840"/>
    </source>
</evidence>